<dbReference type="KEGG" id="paby:Ga0080574_TMP2486"/>
<evidence type="ECO:0000256" key="1">
    <source>
        <dbReference type="SAM" id="Phobius"/>
    </source>
</evidence>
<name>A0A1P8UTU5_9RHOB</name>
<protein>
    <recommendedName>
        <fullName evidence="4">PH domain-containing protein</fullName>
    </recommendedName>
</protein>
<gene>
    <name evidence="2" type="ORF">Ga0080574_TMP2486</name>
</gene>
<keyword evidence="1" id="KW-0472">Membrane</keyword>
<sequence>MTTTTVFAPDRAIYIQSHITLALLAMPGAMIVLWLTGTPHVWTGAVGGLAAVALRGWYLMDEELGHVWELTTEGLKGPAMRYVALTDLAKLRKIGSAVQLITTGGDKHLIKFQADPQATIARIDAARPARE</sequence>
<accession>A0A1P8UTU5</accession>
<evidence type="ECO:0000313" key="2">
    <source>
        <dbReference type="EMBL" id="APZ52820.1"/>
    </source>
</evidence>
<feature type="transmembrane region" description="Helical" evidence="1">
    <location>
        <begin position="12"/>
        <end position="35"/>
    </location>
</feature>
<keyword evidence="1" id="KW-0812">Transmembrane</keyword>
<proteinExistence type="predicted"/>
<reference evidence="2 3" key="1">
    <citation type="submission" date="2016-04" db="EMBL/GenBank/DDBJ databases">
        <title>Deep-sea bacteria in the southern Pacific.</title>
        <authorList>
            <person name="Tang K."/>
        </authorList>
    </citation>
    <scope>NUCLEOTIDE SEQUENCE [LARGE SCALE GENOMIC DNA]</scope>
    <source>
        <strain evidence="2 3">JLT2014</strain>
    </source>
</reference>
<keyword evidence="3" id="KW-1185">Reference proteome</keyword>
<dbReference type="STRING" id="1250539.Ga0080574_TMP2486"/>
<dbReference type="OrthoDB" id="7861868at2"/>
<feature type="transmembrane region" description="Helical" evidence="1">
    <location>
        <begin position="41"/>
        <end position="60"/>
    </location>
</feature>
<evidence type="ECO:0008006" key="4">
    <source>
        <dbReference type="Google" id="ProtNLM"/>
    </source>
</evidence>
<dbReference type="Proteomes" id="UP000187059">
    <property type="component" value="Chromosome"/>
</dbReference>
<dbReference type="EMBL" id="CP015093">
    <property type="protein sequence ID" value="APZ52820.1"/>
    <property type="molecule type" value="Genomic_DNA"/>
</dbReference>
<dbReference type="RefSeq" id="WP_076699572.1">
    <property type="nucleotide sequence ID" value="NZ_CP015093.1"/>
</dbReference>
<evidence type="ECO:0000313" key="3">
    <source>
        <dbReference type="Proteomes" id="UP000187059"/>
    </source>
</evidence>
<organism evidence="2 3">
    <name type="scientific">Salipiger abyssi</name>
    <dbReference type="NCBI Taxonomy" id="1250539"/>
    <lineage>
        <taxon>Bacteria</taxon>
        <taxon>Pseudomonadati</taxon>
        <taxon>Pseudomonadota</taxon>
        <taxon>Alphaproteobacteria</taxon>
        <taxon>Rhodobacterales</taxon>
        <taxon>Roseobacteraceae</taxon>
        <taxon>Salipiger</taxon>
    </lineage>
</organism>
<keyword evidence="1" id="KW-1133">Transmembrane helix</keyword>
<dbReference type="AlphaFoldDB" id="A0A1P8UTU5"/>